<evidence type="ECO:0000259" key="8">
    <source>
        <dbReference type="PROSITE" id="PS50850"/>
    </source>
</evidence>
<dbReference type="PROSITE" id="PS50850">
    <property type="entry name" value="MFS"/>
    <property type="match status" value="1"/>
</dbReference>
<feature type="transmembrane region" description="Helical" evidence="7">
    <location>
        <begin position="260"/>
        <end position="285"/>
    </location>
</feature>
<feature type="transmembrane region" description="Helical" evidence="7">
    <location>
        <begin position="222"/>
        <end position="239"/>
    </location>
</feature>
<evidence type="ECO:0000256" key="2">
    <source>
        <dbReference type="ARBA" id="ARBA00022448"/>
    </source>
</evidence>
<feature type="transmembrane region" description="Helical" evidence="7">
    <location>
        <begin position="7"/>
        <end position="29"/>
    </location>
</feature>
<keyword evidence="6 7" id="KW-0472">Membrane</keyword>
<sequence length="456" mass="48341">MAYRSKVALVYLLGFALDLLNMFVASIAYPDIAQQLHASVTQLAWISNAYMLGLTLIIPLSVWLATRVGERRLILASLLLFGIGSALVAQAGSIESLIAWRLLQGLGGGLLLPVGQALAYRQFPATQRAHFTGVVLLVALLVPALSPAAGGLIVQALSWRWIFYLNLPLTLLAFGLGLLWLKADQPLTERPTLDARGLLLAASALSLLLIAISLLSDADTRNLGIASLLLSLLTLCIYLRDGWRKPGAILDLQLIKHPSLRLAMLIYLCVPGVFTGTHMIAVLYLHNLGVGAAQTGALMLPWAVGSGVAIMLGKRSFNRIGPKPLLSVGMLLQCVGIVLLMRIEQPASTPLIIAYALMGLGGSLCSVTAQTLAFVGIAPEKMGHSSALWNINRQLGFCLAAALLSSLLGALGGDGFSACFIAAALLTLLPMVAVLRFDSTHVLALLNPPALEEKTA</sequence>
<dbReference type="Pfam" id="PF07690">
    <property type="entry name" value="MFS_1"/>
    <property type="match status" value="1"/>
</dbReference>
<organism evidence="9 10">
    <name type="scientific">Pseudomonas chlororaphis</name>
    <dbReference type="NCBI Taxonomy" id="587753"/>
    <lineage>
        <taxon>Bacteria</taxon>
        <taxon>Pseudomonadati</taxon>
        <taxon>Pseudomonadota</taxon>
        <taxon>Gammaproteobacteria</taxon>
        <taxon>Pseudomonadales</taxon>
        <taxon>Pseudomonadaceae</taxon>
        <taxon>Pseudomonas</taxon>
    </lineage>
</organism>
<keyword evidence="4 7" id="KW-0812">Transmembrane</keyword>
<dbReference type="Proteomes" id="UP000030564">
    <property type="component" value="Unassembled WGS sequence"/>
</dbReference>
<evidence type="ECO:0000313" key="10">
    <source>
        <dbReference type="Proteomes" id="UP000030564"/>
    </source>
</evidence>
<dbReference type="SUPFAM" id="SSF103473">
    <property type="entry name" value="MFS general substrate transporter"/>
    <property type="match status" value="1"/>
</dbReference>
<dbReference type="GO" id="GO:0005886">
    <property type="term" value="C:plasma membrane"/>
    <property type="evidence" value="ECO:0007669"/>
    <property type="project" value="UniProtKB-SubCell"/>
</dbReference>
<protein>
    <submittedName>
        <fullName evidence="9">Membrane protein</fullName>
    </submittedName>
</protein>
<keyword evidence="3" id="KW-1003">Cell membrane</keyword>
<dbReference type="InterPro" id="IPR036259">
    <property type="entry name" value="MFS_trans_sf"/>
</dbReference>
<feature type="transmembrane region" description="Helical" evidence="7">
    <location>
        <begin position="193"/>
        <end position="216"/>
    </location>
</feature>
<dbReference type="InterPro" id="IPR011701">
    <property type="entry name" value="MFS"/>
</dbReference>
<evidence type="ECO:0000256" key="4">
    <source>
        <dbReference type="ARBA" id="ARBA00022692"/>
    </source>
</evidence>
<feature type="transmembrane region" description="Helical" evidence="7">
    <location>
        <begin position="355"/>
        <end position="379"/>
    </location>
</feature>
<keyword evidence="5 7" id="KW-1133">Transmembrane helix</keyword>
<dbReference type="AlphaFoldDB" id="A0A0A6DJS2"/>
<feature type="transmembrane region" description="Helical" evidence="7">
    <location>
        <begin position="73"/>
        <end position="92"/>
    </location>
</feature>
<feature type="transmembrane region" description="Helical" evidence="7">
    <location>
        <begin position="391"/>
        <end position="409"/>
    </location>
</feature>
<feature type="transmembrane region" description="Helical" evidence="7">
    <location>
        <begin position="415"/>
        <end position="435"/>
    </location>
</feature>
<evidence type="ECO:0000256" key="5">
    <source>
        <dbReference type="ARBA" id="ARBA00022989"/>
    </source>
</evidence>
<evidence type="ECO:0000256" key="7">
    <source>
        <dbReference type="SAM" id="Phobius"/>
    </source>
</evidence>
<dbReference type="PATRIC" id="fig|587753.9.peg.249"/>
<dbReference type="Gene3D" id="1.20.1250.20">
    <property type="entry name" value="MFS general substrate transporter like domains"/>
    <property type="match status" value="1"/>
</dbReference>
<feature type="transmembrane region" description="Helical" evidence="7">
    <location>
        <begin position="98"/>
        <end position="119"/>
    </location>
</feature>
<proteinExistence type="predicted"/>
<feature type="transmembrane region" description="Helical" evidence="7">
    <location>
        <begin position="161"/>
        <end position="181"/>
    </location>
</feature>
<dbReference type="OrthoDB" id="9812221at2"/>
<gene>
    <name evidence="9" type="ORF">NZ35_01240</name>
</gene>
<keyword evidence="2" id="KW-0813">Transport</keyword>
<evidence type="ECO:0000313" key="9">
    <source>
        <dbReference type="EMBL" id="KHA74927.1"/>
    </source>
</evidence>
<dbReference type="PANTHER" id="PTHR42718">
    <property type="entry name" value="MAJOR FACILITATOR SUPERFAMILY MULTIDRUG TRANSPORTER MFSC"/>
    <property type="match status" value="1"/>
</dbReference>
<feature type="transmembrane region" description="Helical" evidence="7">
    <location>
        <begin position="325"/>
        <end position="343"/>
    </location>
</feature>
<dbReference type="EMBL" id="JSFK01000001">
    <property type="protein sequence ID" value="KHA74927.1"/>
    <property type="molecule type" value="Genomic_DNA"/>
</dbReference>
<dbReference type="GO" id="GO:0022857">
    <property type="term" value="F:transmembrane transporter activity"/>
    <property type="evidence" value="ECO:0007669"/>
    <property type="project" value="InterPro"/>
</dbReference>
<comment type="caution">
    <text evidence="9">The sequence shown here is derived from an EMBL/GenBank/DDBJ whole genome shotgun (WGS) entry which is preliminary data.</text>
</comment>
<feature type="transmembrane region" description="Helical" evidence="7">
    <location>
        <begin position="291"/>
        <end position="313"/>
    </location>
</feature>
<reference evidence="9 10" key="1">
    <citation type="submission" date="2014-10" db="EMBL/GenBank/DDBJ databases">
        <title>Draft genome sequence of Pseudomonas chlororaphis EA105.</title>
        <authorList>
            <person name="McCully L.M."/>
            <person name="Bitzer A.S."/>
            <person name="Spence C."/>
            <person name="Bais H."/>
            <person name="Silby M.W."/>
        </authorList>
    </citation>
    <scope>NUCLEOTIDE SEQUENCE [LARGE SCALE GENOMIC DNA]</scope>
    <source>
        <strain evidence="9 10">EA105</strain>
    </source>
</reference>
<evidence type="ECO:0000256" key="6">
    <source>
        <dbReference type="ARBA" id="ARBA00023136"/>
    </source>
</evidence>
<evidence type="ECO:0000256" key="3">
    <source>
        <dbReference type="ARBA" id="ARBA00022475"/>
    </source>
</evidence>
<feature type="transmembrane region" description="Helical" evidence="7">
    <location>
        <begin position="49"/>
        <end position="66"/>
    </location>
</feature>
<evidence type="ECO:0000256" key="1">
    <source>
        <dbReference type="ARBA" id="ARBA00004651"/>
    </source>
</evidence>
<name>A0A0A6DJS2_9PSED</name>
<feature type="transmembrane region" description="Helical" evidence="7">
    <location>
        <begin position="131"/>
        <end position="155"/>
    </location>
</feature>
<dbReference type="Gene3D" id="1.20.1720.10">
    <property type="entry name" value="Multidrug resistance protein D"/>
    <property type="match status" value="1"/>
</dbReference>
<accession>A0A0A6DJS2</accession>
<feature type="domain" description="Major facilitator superfamily (MFS) profile" evidence="8">
    <location>
        <begin position="7"/>
        <end position="442"/>
    </location>
</feature>
<dbReference type="PANTHER" id="PTHR42718:SF46">
    <property type="entry name" value="BLR6921 PROTEIN"/>
    <property type="match status" value="1"/>
</dbReference>
<comment type="subcellular location">
    <subcellularLocation>
        <location evidence="1">Cell membrane</location>
        <topology evidence="1">Multi-pass membrane protein</topology>
    </subcellularLocation>
</comment>
<dbReference type="InterPro" id="IPR020846">
    <property type="entry name" value="MFS_dom"/>
</dbReference>